<dbReference type="STRING" id="10228.B3RX43"/>
<dbReference type="CDD" id="cd22173">
    <property type="entry name" value="F-box_ECT2L"/>
    <property type="match status" value="1"/>
</dbReference>
<feature type="region of interest" description="Disordered" evidence="1">
    <location>
        <begin position="599"/>
        <end position="649"/>
    </location>
</feature>
<evidence type="ECO:0000313" key="5">
    <source>
        <dbReference type="Proteomes" id="UP000009022"/>
    </source>
</evidence>
<dbReference type="SUPFAM" id="SSF48065">
    <property type="entry name" value="DBL homology domain (DH-domain)"/>
    <property type="match status" value="1"/>
</dbReference>
<dbReference type="Pfam" id="PF12937">
    <property type="entry name" value="F-box-like"/>
    <property type="match status" value="1"/>
</dbReference>
<dbReference type="AlphaFoldDB" id="B3RX43"/>
<feature type="domain" description="DH" evidence="2">
    <location>
        <begin position="652"/>
        <end position="769"/>
    </location>
</feature>
<dbReference type="PhylomeDB" id="B3RX43"/>
<evidence type="ECO:0000259" key="3">
    <source>
        <dbReference type="PROSITE" id="PS50181"/>
    </source>
</evidence>
<dbReference type="RefSeq" id="XP_002112697.1">
    <property type="nucleotide sequence ID" value="XM_002112661.1"/>
</dbReference>
<feature type="region of interest" description="Disordered" evidence="1">
    <location>
        <begin position="185"/>
        <end position="218"/>
    </location>
</feature>
<dbReference type="PROSITE" id="PS50010">
    <property type="entry name" value="DH_2"/>
    <property type="match status" value="1"/>
</dbReference>
<dbReference type="Pfam" id="PF00621">
    <property type="entry name" value="RhoGEF"/>
    <property type="match status" value="1"/>
</dbReference>
<dbReference type="Gene3D" id="2.30.29.30">
    <property type="entry name" value="Pleckstrin-homology domain (PH domain)/Phosphotyrosine-binding domain (PTB)"/>
    <property type="match status" value="1"/>
</dbReference>
<dbReference type="InParanoid" id="B3RX43"/>
<dbReference type="PROSITE" id="PS50181">
    <property type="entry name" value="FBOX"/>
    <property type="match status" value="1"/>
</dbReference>
<dbReference type="KEGG" id="tad:TRIADDRAFT_56986"/>
<proteinExistence type="predicted"/>
<dbReference type="SUPFAM" id="SSF50729">
    <property type="entry name" value="PH domain-like"/>
    <property type="match status" value="1"/>
</dbReference>
<sequence length="944" mass="109095">MKSSTKLMENMPVSSMKKSAWTPRSSPANEKLYLERVELVGHWFDMWSDVQRKRFLDYILHRSKRSQLHFVESWCDHRVARRNLDFTNHLPRFLSLYIFSFLDPRSLCRAAMVSWNWKFLAEQDAIWMPKCVRYGWYLPYAPSSREYGAWKFHYLACMTSLQVEAPSQDVVEMYRQFNEVTLGDHKYRGEKQGRRSKSPTKMSRKSVEGQPWLDPDPVPKETHFQFSEDYDPHTPFSAAPNSLLLKSTGKQRRSKIEDVPSKSYQVGAPYEDPELSPRSTLSSHIVRESSKNLLLNTDYRGDFRIKSKRHDLSGGFYPKLPTNQRDLRALSLNFPNHANPRVIFISSRIPAAELLHEAVMFGVLPIVYSYNSTTLEILLQQLHYVLNGRQARSIGFFVHYQHPGQINLVADKTTSVKSLSQADIKTFWETLCGFVVAADIGGHVDIFTPLADSEEGMELILQLGIITGMQFSAPSCVAESFIDVNSDWLLTPGGVTPPALYFHLQKLATWSYVSQQVKEASESVQKHLSLYIDQQRKDVISKLTGKIIFDAMSLGEVYQTSKIGNLIRDAIISLSSAENQDKVDTAAYIADYLQGRREKEEKKKKKKKKKEKTNNDEDHAEEEDQRLEEEEETDHDDKQEKIEEEDKKSEERRTLIVHELFSTELNYMRTLEIIETAFVNPLRAAMGSNKGLLEDLTPRVRSWTSEQVIGDIFRKFTVKLKTYTNYINNYTVTLSTIEKCQEQFPGFRVFLKRTERKTQTKMLSYVKLLTALANQAPPNHPDHKELPLQIKQLQHVLSFIAEARARAERDRKMIALQKRIENCPTLIEGNRHFITEECVTNLKLYSPIEDLGLLLFNDALVVTHRKSRYFPFIRAVEQTDKFFVSVALIRLTVDDVADTKYAKNVFKMSTPKREWICQASSPEAKWRWISILEKSIDNAIEVES</sequence>
<accession>B3RX43</accession>
<dbReference type="OMA" id="GIDIFCP"/>
<evidence type="ECO:0000313" key="4">
    <source>
        <dbReference type="EMBL" id="EDV24807.1"/>
    </source>
</evidence>
<dbReference type="InterPro" id="IPR035899">
    <property type="entry name" value="DBL_dom_sf"/>
</dbReference>
<feature type="compositionally biased region" description="Basic residues" evidence="1">
    <location>
        <begin position="602"/>
        <end position="611"/>
    </location>
</feature>
<dbReference type="InterPro" id="IPR011993">
    <property type="entry name" value="PH-like_dom_sf"/>
</dbReference>
<dbReference type="InterPro" id="IPR001810">
    <property type="entry name" value="F-box_dom"/>
</dbReference>
<dbReference type="PANTHER" id="PTHR46857:SF2">
    <property type="entry name" value="F-BOX ONLY PROTEIN 16"/>
    <property type="match status" value="1"/>
</dbReference>
<dbReference type="GO" id="GO:0005085">
    <property type="term" value="F:guanyl-nucleotide exchange factor activity"/>
    <property type="evidence" value="ECO:0007669"/>
    <property type="project" value="InterPro"/>
</dbReference>
<dbReference type="OrthoDB" id="660555at2759"/>
<protein>
    <recommendedName>
        <fullName evidence="6">DH domain-containing protein</fullName>
    </recommendedName>
</protein>
<feature type="compositionally biased region" description="Basic residues" evidence="1">
    <location>
        <begin position="194"/>
        <end position="204"/>
    </location>
</feature>
<dbReference type="Proteomes" id="UP000009022">
    <property type="component" value="Unassembled WGS sequence"/>
</dbReference>
<dbReference type="HOGENOM" id="CLU_013595_0_0_1"/>
<feature type="compositionally biased region" description="Basic and acidic residues" evidence="1">
    <location>
        <begin position="635"/>
        <end position="649"/>
    </location>
</feature>
<keyword evidence="5" id="KW-1185">Reference proteome</keyword>
<dbReference type="EMBL" id="DS985245">
    <property type="protein sequence ID" value="EDV24807.1"/>
    <property type="molecule type" value="Genomic_DNA"/>
</dbReference>
<dbReference type="Gene3D" id="1.20.1280.50">
    <property type="match status" value="1"/>
</dbReference>
<dbReference type="Gene3D" id="1.20.900.10">
    <property type="entry name" value="Dbl homology (DH) domain"/>
    <property type="match status" value="1"/>
</dbReference>
<dbReference type="InterPro" id="IPR000219">
    <property type="entry name" value="DH_dom"/>
</dbReference>
<name>B3RX43_TRIAD</name>
<gene>
    <name evidence="4" type="ORF">TRIADDRAFT_56986</name>
</gene>
<reference evidence="4 5" key="1">
    <citation type="journal article" date="2008" name="Nature">
        <title>The Trichoplax genome and the nature of placozoans.</title>
        <authorList>
            <person name="Srivastava M."/>
            <person name="Begovic E."/>
            <person name="Chapman J."/>
            <person name="Putnam N.H."/>
            <person name="Hellsten U."/>
            <person name="Kawashima T."/>
            <person name="Kuo A."/>
            <person name="Mitros T."/>
            <person name="Salamov A."/>
            <person name="Carpenter M.L."/>
            <person name="Signorovitch A.Y."/>
            <person name="Moreno M.A."/>
            <person name="Kamm K."/>
            <person name="Grimwood J."/>
            <person name="Schmutz J."/>
            <person name="Shapiro H."/>
            <person name="Grigoriev I.V."/>
            <person name="Buss L.W."/>
            <person name="Schierwater B."/>
            <person name="Dellaporta S.L."/>
            <person name="Rokhsar D.S."/>
        </authorList>
    </citation>
    <scope>NUCLEOTIDE SEQUENCE [LARGE SCALE GENOMIC DNA]</scope>
    <source>
        <strain evidence="4 5">Grell-BS-1999</strain>
    </source>
</reference>
<evidence type="ECO:0000256" key="1">
    <source>
        <dbReference type="SAM" id="MobiDB-lite"/>
    </source>
</evidence>
<feature type="domain" description="F-box" evidence="3">
    <location>
        <begin position="84"/>
        <end position="130"/>
    </location>
</feature>
<feature type="region of interest" description="Disordered" evidence="1">
    <location>
        <begin position="247"/>
        <end position="281"/>
    </location>
</feature>
<evidence type="ECO:0008006" key="6">
    <source>
        <dbReference type="Google" id="ProtNLM"/>
    </source>
</evidence>
<dbReference type="GeneID" id="6754344"/>
<dbReference type="CTD" id="6754344"/>
<evidence type="ECO:0000259" key="2">
    <source>
        <dbReference type="PROSITE" id="PS50010"/>
    </source>
</evidence>
<dbReference type="SMART" id="SM00325">
    <property type="entry name" value="RhoGEF"/>
    <property type="match status" value="1"/>
</dbReference>
<dbReference type="PANTHER" id="PTHR46857">
    <property type="entry name" value="EPITHELIAL CELL-TRANSFORMING SEQUENCE 2 ONCOGENE-LIKE"/>
    <property type="match status" value="1"/>
</dbReference>
<dbReference type="SUPFAM" id="SSF81383">
    <property type="entry name" value="F-box domain"/>
    <property type="match status" value="1"/>
</dbReference>
<dbReference type="eggNOG" id="KOG0274">
    <property type="taxonomic scope" value="Eukaryota"/>
</dbReference>
<dbReference type="eggNOG" id="KOG3524">
    <property type="taxonomic scope" value="Eukaryota"/>
</dbReference>
<feature type="compositionally biased region" description="Acidic residues" evidence="1">
    <location>
        <begin position="618"/>
        <end position="634"/>
    </location>
</feature>
<dbReference type="InterPro" id="IPR036047">
    <property type="entry name" value="F-box-like_dom_sf"/>
</dbReference>
<dbReference type="InterPro" id="IPR052805">
    <property type="entry name" value="GEF_Ubiquitin-Prot_Reg"/>
</dbReference>
<organism evidence="4 5">
    <name type="scientific">Trichoplax adhaerens</name>
    <name type="common">Trichoplax reptans</name>
    <dbReference type="NCBI Taxonomy" id="10228"/>
    <lineage>
        <taxon>Eukaryota</taxon>
        <taxon>Metazoa</taxon>
        <taxon>Placozoa</taxon>
        <taxon>Uniplacotomia</taxon>
        <taxon>Trichoplacea</taxon>
        <taxon>Trichoplacidae</taxon>
        <taxon>Trichoplax</taxon>
    </lineage>
</organism>